<gene>
    <name evidence="4" type="ORF">Amon01_000855900</name>
</gene>
<dbReference type="PANTHER" id="PTHR20835">
    <property type="entry name" value="E3 UBIQUITIN-PROTEIN LIGASE PPP1R11-RELATED"/>
    <property type="match status" value="1"/>
</dbReference>
<proteinExistence type="inferred from homology"/>
<feature type="compositionally biased region" description="Low complexity" evidence="3">
    <location>
        <begin position="93"/>
        <end position="103"/>
    </location>
</feature>
<evidence type="ECO:0000256" key="3">
    <source>
        <dbReference type="SAM" id="MobiDB-lite"/>
    </source>
</evidence>
<evidence type="ECO:0000256" key="2">
    <source>
        <dbReference type="RuleBase" id="RU367162"/>
    </source>
</evidence>
<evidence type="ECO:0000313" key="5">
    <source>
        <dbReference type="Proteomes" id="UP001165063"/>
    </source>
</evidence>
<feature type="region of interest" description="Disordered" evidence="3">
    <location>
        <begin position="1"/>
        <end position="153"/>
    </location>
</feature>
<dbReference type="InterPro" id="IPR011107">
    <property type="entry name" value="PPI_Ypi1"/>
</dbReference>
<dbReference type="PANTHER" id="PTHR20835:SF0">
    <property type="entry name" value="E3 UBIQUITIN-PROTEIN LIGASE PPP1R11"/>
    <property type="match status" value="1"/>
</dbReference>
<protein>
    <recommendedName>
        <fullName evidence="2">Type 1 phosphatases regulator</fullName>
    </recommendedName>
</protein>
<dbReference type="GO" id="GO:0005634">
    <property type="term" value="C:nucleus"/>
    <property type="evidence" value="ECO:0007669"/>
    <property type="project" value="UniProtKB-SubCell"/>
</dbReference>
<dbReference type="GO" id="GO:0008157">
    <property type="term" value="F:protein phosphatase 1 binding"/>
    <property type="evidence" value="ECO:0007669"/>
    <property type="project" value="TreeGrafter"/>
</dbReference>
<dbReference type="AlphaFoldDB" id="A0A9W7DK05"/>
<dbReference type="Proteomes" id="UP001165063">
    <property type="component" value="Unassembled WGS sequence"/>
</dbReference>
<feature type="compositionally biased region" description="Acidic residues" evidence="3">
    <location>
        <begin position="83"/>
        <end position="92"/>
    </location>
</feature>
<comment type="caution">
    <text evidence="4">The sequence shown here is derived from an EMBL/GenBank/DDBJ whole genome shotgun (WGS) entry which is preliminary data.</text>
</comment>
<evidence type="ECO:0000313" key="4">
    <source>
        <dbReference type="EMBL" id="GMG56492.1"/>
    </source>
</evidence>
<keyword evidence="2" id="KW-0539">Nucleus</keyword>
<comment type="similarity">
    <text evidence="1 2">Belongs to the YPI1 family.</text>
</comment>
<dbReference type="OrthoDB" id="4096585at2759"/>
<accession>A0A9W7DK05</accession>
<evidence type="ECO:0000256" key="1">
    <source>
        <dbReference type="ARBA" id="ARBA00005605"/>
    </source>
</evidence>
<dbReference type="Pfam" id="PF07491">
    <property type="entry name" value="PPI_Ypi1"/>
    <property type="match status" value="1"/>
</dbReference>
<organism evidence="4 5">
    <name type="scientific">Ambrosiozyma monospora</name>
    <name type="common">Yeast</name>
    <name type="synonym">Endomycopsis monosporus</name>
    <dbReference type="NCBI Taxonomy" id="43982"/>
    <lineage>
        <taxon>Eukaryota</taxon>
        <taxon>Fungi</taxon>
        <taxon>Dikarya</taxon>
        <taxon>Ascomycota</taxon>
        <taxon>Saccharomycotina</taxon>
        <taxon>Pichiomycetes</taxon>
        <taxon>Pichiales</taxon>
        <taxon>Pichiaceae</taxon>
        <taxon>Ambrosiozyma</taxon>
    </lineage>
</organism>
<dbReference type="GO" id="GO:0004865">
    <property type="term" value="F:protein serine/threonine phosphatase inhibitor activity"/>
    <property type="evidence" value="ECO:0007669"/>
    <property type="project" value="UniProtKB-UniRule"/>
</dbReference>
<sequence length="153" mass="17210">MPSATRNHTRSSGQETRDAPQGSQTMTIPRVEIPTLHLVPTDDKKQDKKKAKPRVTWQEDVIDNEHMNKKKTKICCIFHPQNEDEFDVEPDSDSSSSSSSSSDSDNDEPSKPNAYERQPRYKRKQPSGTPHSYDHGHGHGHGHGHAHDCGHSH</sequence>
<comment type="function">
    <text evidence="2">Regulator of type 1 phosphatases which maintains protein phosphatase activity under strict control.</text>
</comment>
<name>A0A9W7DK05_AMBMO</name>
<keyword evidence="5" id="KW-1185">Reference proteome</keyword>
<comment type="subcellular location">
    <subcellularLocation>
        <location evidence="2">Nucleus</location>
    </subcellularLocation>
</comment>
<dbReference type="EMBL" id="BSXU01007710">
    <property type="protein sequence ID" value="GMG56492.1"/>
    <property type="molecule type" value="Genomic_DNA"/>
</dbReference>
<reference evidence="4" key="1">
    <citation type="submission" date="2023-04" db="EMBL/GenBank/DDBJ databases">
        <title>Ambrosiozyma monospora NBRC 1965.</title>
        <authorList>
            <person name="Ichikawa N."/>
            <person name="Sato H."/>
            <person name="Tonouchi N."/>
        </authorList>
    </citation>
    <scope>NUCLEOTIDE SEQUENCE</scope>
    <source>
        <strain evidence="4">NBRC 1965</strain>
    </source>
</reference>
<feature type="compositionally biased region" description="Polar residues" evidence="3">
    <location>
        <begin position="1"/>
        <end position="14"/>
    </location>
</feature>